<protein>
    <recommendedName>
        <fullName evidence="4">Lipoprotein</fullName>
    </recommendedName>
</protein>
<evidence type="ECO:0008006" key="4">
    <source>
        <dbReference type="Google" id="ProtNLM"/>
    </source>
</evidence>
<feature type="chain" id="PRO_5046221738" description="Lipoprotein" evidence="1">
    <location>
        <begin position="17"/>
        <end position="110"/>
    </location>
</feature>
<gene>
    <name evidence="2" type="ORF">SBA_ch1_20240</name>
</gene>
<proteinExistence type="predicted"/>
<name>A0ABM7G5B1_9SPHN</name>
<feature type="signal peptide" evidence="1">
    <location>
        <begin position="1"/>
        <end position="16"/>
    </location>
</feature>
<evidence type="ECO:0000256" key="1">
    <source>
        <dbReference type="SAM" id="SignalP"/>
    </source>
</evidence>
<keyword evidence="3" id="KW-1185">Reference proteome</keyword>
<evidence type="ECO:0000313" key="2">
    <source>
        <dbReference type="EMBL" id="BBF69824.1"/>
    </source>
</evidence>
<evidence type="ECO:0000313" key="3">
    <source>
        <dbReference type="Proteomes" id="UP001059971"/>
    </source>
</evidence>
<dbReference type="EMBL" id="AP018817">
    <property type="protein sequence ID" value="BBF69824.1"/>
    <property type="molecule type" value="Genomic_DNA"/>
</dbReference>
<accession>A0ABM7G5B1</accession>
<sequence length="110" mass="11414">MAMRRLIMVGLCCALAACGDGSGDRVVADNRQEPETGATAQVSKLDDGLRNGVFEKAIRASGAACPSVTASERAEISPGVRGWKAQCDNGSAHLIQILSDGTAKVTSRTH</sequence>
<keyword evidence="1" id="KW-0732">Signal</keyword>
<reference evidence="2" key="1">
    <citation type="submission" date="2018-07" db="EMBL/GenBank/DDBJ databases">
        <title>Complete genome sequence of Sphingomonas bisphenolicum strain AO1, a bisphenol A degradative bacterium isolated from Japanese farm field.</title>
        <authorList>
            <person name="Murakami M."/>
            <person name="Koh M."/>
            <person name="Koba S."/>
            <person name="Matsumura Y."/>
        </authorList>
    </citation>
    <scope>NUCLEOTIDE SEQUENCE</scope>
    <source>
        <strain evidence="2">AO1</strain>
    </source>
</reference>
<dbReference type="PROSITE" id="PS51257">
    <property type="entry name" value="PROKAR_LIPOPROTEIN"/>
    <property type="match status" value="1"/>
</dbReference>
<dbReference type="Proteomes" id="UP001059971">
    <property type="component" value="Chromosome 1"/>
</dbReference>
<organism evidence="2 3">
    <name type="scientific">Sphingomonas bisphenolicum</name>
    <dbReference type="NCBI Taxonomy" id="296544"/>
    <lineage>
        <taxon>Bacteria</taxon>
        <taxon>Pseudomonadati</taxon>
        <taxon>Pseudomonadota</taxon>
        <taxon>Alphaproteobacteria</taxon>
        <taxon>Sphingomonadales</taxon>
        <taxon>Sphingomonadaceae</taxon>
        <taxon>Sphingomonas</taxon>
    </lineage>
</organism>